<dbReference type="Pfam" id="PF00483">
    <property type="entry name" value="NTP_transferase"/>
    <property type="match status" value="1"/>
</dbReference>
<dbReference type="OrthoDB" id="9803871at2"/>
<name>A0A1S6HTK8_9GAMM</name>
<feature type="domain" description="Nucleotidyl transferase" evidence="12">
    <location>
        <begin position="3"/>
        <end position="243"/>
    </location>
</feature>
<keyword evidence="6 11" id="KW-0808">Transferase</keyword>
<dbReference type="SUPFAM" id="SSF53448">
    <property type="entry name" value="Nucleotide-diphospho-sugar transferases"/>
    <property type="match status" value="1"/>
</dbReference>
<comment type="function">
    <text evidence="11">Catalyzes the formation of dTDP-glucose, from dTTP and glucose 1-phosphate, as well as its pyrophosphorolysis.</text>
</comment>
<dbReference type="Proteomes" id="UP000189545">
    <property type="component" value="Chromosome"/>
</dbReference>
<evidence type="ECO:0000256" key="10">
    <source>
        <dbReference type="ARBA" id="ARBA00049336"/>
    </source>
</evidence>
<gene>
    <name evidence="13" type="ORF">Sps_03696</name>
</gene>
<evidence type="ECO:0000256" key="9">
    <source>
        <dbReference type="ARBA" id="ARBA00022842"/>
    </source>
</evidence>
<dbReference type="InterPro" id="IPR005835">
    <property type="entry name" value="NTP_transferase_dom"/>
</dbReference>
<dbReference type="InterPro" id="IPR029044">
    <property type="entry name" value="Nucleotide-diphossugar_trans"/>
</dbReference>
<dbReference type="RefSeq" id="WP_077753796.1">
    <property type="nucleotide sequence ID" value="NZ_CP014782.1"/>
</dbReference>
<evidence type="ECO:0000259" key="12">
    <source>
        <dbReference type="Pfam" id="PF00483"/>
    </source>
</evidence>
<evidence type="ECO:0000256" key="2">
    <source>
        <dbReference type="ARBA" id="ARBA00004781"/>
    </source>
</evidence>
<dbReference type="PANTHER" id="PTHR43532:SF1">
    <property type="entry name" value="GLUCOSE-1-PHOSPHATE THYMIDYLYLTRANSFERASE 1"/>
    <property type="match status" value="1"/>
</dbReference>
<evidence type="ECO:0000313" key="13">
    <source>
        <dbReference type="EMBL" id="AQS38814.1"/>
    </source>
</evidence>
<evidence type="ECO:0000313" key="14">
    <source>
        <dbReference type="Proteomes" id="UP000189545"/>
    </source>
</evidence>
<evidence type="ECO:0000256" key="4">
    <source>
        <dbReference type="ARBA" id="ARBA00010480"/>
    </source>
</evidence>
<keyword evidence="7 11" id="KW-0548">Nucleotidyltransferase</keyword>
<evidence type="ECO:0000256" key="3">
    <source>
        <dbReference type="ARBA" id="ARBA00005125"/>
    </source>
</evidence>
<comment type="pathway">
    <text evidence="2">Carbohydrate biosynthesis; dTDP-L-rhamnose biosynthesis.</text>
</comment>
<accession>A0A1S6HTK8</accession>
<reference evidence="13 14" key="1">
    <citation type="submission" date="2016-03" db="EMBL/GenBank/DDBJ databases">
        <title>Complete genome sequence of Shewanella psychrophila WP2, a deep sea bacterium isolated from west Pacific sediment.</title>
        <authorList>
            <person name="Xu G."/>
            <person name="Jian H."/>
        </authorList>
    </citation>
    <scope>NUCLEOTIDE SEQUENCE [LARGE SCALE GENOMIC DNA]</scope>
    <source>
        <strain evidence="13 14">WP2</strain>
    </source>
</reference>
<dbReference type="AlphaFoldDB" id="A0A1S6HTK8"/>
<dbReference type="FunFam" id="3.90.550.10:FF:000023">
    <property type="entry name" value="Glucose-1-phosphate thymidylyltransferase"/>
    <property type="match status" value="1"/>
</dbReference>
<evidence type="ECO:0000256" key="11">
    <source>
        <dbReference type="RuleBase" id="RU003706"/>
    </source>
</evidence>
<dbReference type="KEGG" id="spsw:Sps_03696"/>
<evidence type="ECO:0000256" key="6">
    <source>
        <dbReference type="ARBA" id="ARBA00022679"/>
    </source>
</evidence>
<dbReference type="Gene3D" id="3.90.550.10">
    <property type="entry name" value="Spore Coat Polysaccharide Biosynthesis Protein SpsA, Chain A"/>
    <property type="match status" value="1"/>
</dbReference>
<dbReference type="GO" id="GO:0046872">
    <property type="term" value="F:metal ion binding"/>
    <property type="evidence" value="ECO:0007669"/>
    <property type="project" value="UniProtKB-KW"/>
</dbReference>
<comment type="cofactor">
    <cofactor evidence="1">
        <name>Mg(2+)</name>
        <dbReference type="ChEBI" id="CHEBI:18420"/>
    </cofactor>
</comment>
<protein>
    <recommendedName>
        <fullName evidence="5 11">Glucose-1-phosphate thymidylyltransferase</fullName>
        <ecNumber evidence="5 11">2.7.7.24</ecNumber>
    </recommendedName>
</protein>
<dbReference type="GO" id="GO:0008879">
    <property type="term" value="F:glucose-1-phosphate thymidylyltransferase activity"/>
    <property type="evidence" value="ECO:0007669"/>
    <property type="project" value="UniProtKB-EC"/>
</dbReference>
<dbReference type="NCBIfam" id="TIGR01207">
    <property type="entry name" value="rmlA"/>
    <property type="match status" value="1"/>
</dbReference>
<dbReference type="PANTHER" id="PTHR43532">
    <property type="entry name" value="GLUCOSE-1-PHOSPHATE THYMIDYLYLTRANSFERASE"/>
    <property type="match status" value="1"/>
</dbReference>
<keyword evidence="9 11" id="KW-0460">Magnesium</keyword>
<evidence type="ECO:0000256" key="5">
    <source>
        <dbReference type="ARBA" id="ARBA00012461"/>
    </source>
</evidence>
<dbReference type="InterPro" id="IPR005907">
    <property type="entry name" value="G1P_thy_trans_s"/>
</dbReference>
<keyword evidence="14" id="KW-1185">Reference proteome</keyword>
<proteinExistence type="inferred from homology"/>
<comment type="similarity">
    <text evidence="4 11">Belongs to the glucose-1-phosphate thymidylyltransferase family.</text>
</comment>
<dbReference type="STRING" id="225848.Sps_03696"/>
<comment type="catalytic activity">
    <reaction evidence="10 11">
        <text>dTTP + alpha-D-glucose 1-phosphate + H(+) = dTDP-alpha-D-glucose + diphosphate</text>
        <dbReference type="Rhea" id="RHEA:15225"/>
        <dbReference type="ChEBI" id="CHEBI:15378"/>
        <dbReference type="ChEBI" id="CHEBI:33019"/>
        <dbReference type="ChEBI" id="CHEBI:37568"/>
        <dbReference type="ChEBI" id="CHEBI:57477"/>
        <dbReference type="ChEBI" id="CHEBI:58601"/>
        <dbReference type="EC" id="2.7.7.24"/>
    </reaction>
</comment>
<keyword evidence="8 11" id="KW-0479">Metal-binding</keyword>
<dbReference type="EC" id="2.7.7.24" evidence="5 11"/>
<sequence>MRKGIILAGGTGSRLFPMTQVVSKQLLPIYDKPVIYYPISTLMQAGVREVLLICRPADLPLFRALLQDGTQWGISLHYAEQADPNGLAEALIIAEDFLDGGPSALILGDNLFYGDSLTPLLSQTCANESGAADIGTTVFAYHVSNPQDYGVISFDDCGRALSIEEKPAKPQSKYAMPGLYFFDNRASDFAKQINPSGRGELEIVDLVNMYLISGDLKVNILGRGTAWLDTGTPDAFAEATQFISAIEKRQGLKINCPEEVAYRLGLIDDAQLRELAKPLLNSGYGEYLLGLLKIPM</sequence>
<evidence type="ECO:0000256" key="7">
    <source>
        <dbReference type="ARBA" id="ARBA00022695"/>
    </source>
</evidence>
<evidence type="ECO:0000256" key="1">
    <source>
        <dbReference type="ARBA" id="ARBA00001946"/>
    </source>
</evidence>
<comment type="pathway">
    <text evidence="3">Bacterial outer membrane biogenesis; LPS O-antigen biosynthesis.</text>
</comment>
<evidence type="ECO:0000256" key="8">
    <source>
        <dbReference type="ARBA" id="ARBA00022723"/>
    </source>
</evidence>
<dbReference type="EMBL" id="CP014782">
    <property type="protein sequence ID" value="AQS38814.1"/>
    <property type="molecule type" value="Genomic_DNA"/>
</dbReference>
<organism evidence="13 14">
    <name type="scientific">Shewanella psychrophila</name>
    <dbReference type="NCBI Taxonomy" id="225848"/>
    <lineage>
        <taxon>Bacteria</taxon>
        <taxon>Pseudomonadati</taxon>
        <taxon>Pseudomonadota</taxon>
        <taxon>Gammaproteobacteria</taxon>
        <taxon>Alteromonadales</taxon>
        <taxon>Shewanellaceae</taxon>
        <taxon>Shewanella</taxon>
    </lineage>
</organism>